<dbReference type="Gene3D" id="2.40.50.1020">
    <property type="entry name" value="LytTr DNA-binding domain"/>
    <property type="match status" value="1"/>
</dbReference>
<dbReference type="GO" id="GO:0000156">
    <property type="term" value="F:phosphorelay response regulator activity"/>
    <property type="evidence" value="ECO:0007669"/>
    <property type="project" value="InterPro"/>
</dbReference>
<name>A0A917MSD4_9BACT</name>
<reference evidence="4" key="2">
    <citation type="submission" date="2020-09" db="EMBL/GenBank/DDBJ databases">
        <authorList>
            <person name="Sun Q."/>
            <person name="Zhou Y."/>
        </authorList>
    </citation>
    <scope>NUCLEOTIDE SEQUENCE</scope>
    <source>
        <strain evidence="4">CGMCC 1.15290</strain>
    </source>
</reference>
<accession>A0A917MSD4</accession>
<dbReference type="InterPro" id="IPR001789">
    <property type="entry name" value="Sig_transdc_resp-reg_receiver"/>
</dbReference>
<dbReference type="PROSITE" id="PS50110">
    <property type="entry name" value="RESPONSE_REGULATORY"/>
    <property type="match status" value="1"/>
</dbReference>
<dbReference type="Pfam" id="PF04397">
    <property type="entry name" value="LytTR"/>
    <property type="match status" value="1"/>
</dbReference>
<dbReference type="Pfam" id="PF00072">
    <property type="entry name" value="Response_reg"/>
    <property type="match status" value="1"/>
</dbReference>
<dbReference type="Gene3D" id="3.40.50.2300">
    <property type="match status" value="1"/>
</dbReference>
<evidence type="ECO:0000313" key="5">
    <source>
        <dbReference type="Proteomes" id="UP000627292"/>
    </source>
</evidence>
<feature type="modified residue" description="4-aspartylphosphate" evidence="1">
    <location>
        <position position="54"/>
    </location>
</feature>
<reference evidence="4" key="1">
    <citation type="journal article" date="2014" name="Int. J. Syst. Evol. Microbiol.">
        <title>Complete genome sequence of Corynebacterium casei LMG S-19264T (=DSM 44701T), isolated from a smear-ripened cheese.</title>
        <authorList>
            <consortium name="US DOE Joint Genome Institute (JGI-PGF)"/>
            <person name="Walter F."/>
            <person name="Albersmeier A."/>
            <person name="Kalinowski J."/>
            <person name="Ruckert C."/>
        </authorList>
    </citation>
    <scope>NUCLEOTIDE SEQUENCE</scope>
    <source>
        <strain evidence="4">CGMCC 1.15290</strain>
    </source>
</reference>
<protein>
    <submittedName>
        <fullName evidence="4">DNA-binding response regulator</fullName>
    </submittedName>
</protein>
<keyword evidence="1" id="KW-0597">Phosphoprotein</keyword>
<dbReference type="Proteomes" id="UP000627292">
    <property type="component" value="Unassembled WGS sequence"/>
</dbReference>
<dbReference type="InterPro" id="IPR011006">
    <property type="entry name" value="CheY-like_superfamily"/>
</dbReference>
<evidence type="ECO:0000256" key="1">
    <source>
        <dbReference type="PROSITE-ProRule" id="PRU00169"/>
    </source>
</evidence>
<feature type="domain" description="Response regulatory" evidence="2">
    <location>
        <begin position="3"/>
        <end position="114"/>
    </location>
</feature>
<dbReference type="PANTHER" id="PTHR37299">
    <property type="entry name" value="TRANSCRIPTIONAL REGULATOR-RELATED"/>
    <property type="match status" value="1"/>
</dbReference>
<dbReference type="EMBL" id="BMIB01000001">
    <property type="protein sequence ID" value="GGH60561.1"/>
    <property type="molecule type" value="Genomic_DNA"/>
</dbReference>
<dbReference type="PROSITE" id="PS50930">
    <property type="entry name" value="HTH_LYTTR"/>
    <property type="match status" value="1"/>
</dbReference>
<dbReference type="SUPFAM" id="SSF52172">
    <property type="entry name" value="CheY-like"/>
    <property type="match status" value="1"/>
</dbReference>
<evidence type="ECO:0000313" key="4">
    <source>
        <dbReference type="EMBL" id="GGH60561.1"/>
    </source>
</evidence>
<feature type="domain" description="HTH LytTR-type" evidence="3">
    <location>
        <begin position="137"/>
        <end position="237"/>
    </location>
</feature>
<evidence type="ECO:0000259" key="3">
    <source>
        <dbReference type="PROSITE" id="PS50930"/>
    </source>
</evidence>
<keyword evidence="4" id="KW-0238">DNA-binding</keyword>
<dbReference type="InterPro" id="IPR046947">
    <property type="entry name" value="LytR-like"/>
</dbReference>
<dbReference type="InterPro" id="IPR007492">
    <property type="entry name" value="LytTR_DNA-bd_dom"/>
</dbReference>
<keyword evidence="5" id="KW-1185">Reference proteome</keyword>
<dbReference type="GO" id="GO:0003677">
    <property type="term" value="F:DNA binding"/>
    <property type="evidence" value="ECO:0007669"/>
    <property type="project" value="UniProtKB-KW"/>
</dbReference>
<evidence type="ECO:0000259" key="2">
    <source>
        <dbReference type="PROSITE" id="PS50110"/>
    </source>
</evidence>
<dbReference type="RefSeq" id="WP_188950733.1">
    <property type="nucleotide sequence ID" value="NZ_BMIB01000001.1"/>
</dbReference>
<comment type="caution">
    <text evidence="4">The sequence shown here is derived from an EMBL/GenBank/DDBJ whole genome shotgun (WGS) entry which is preliminary data.</text>
</comment>
<proteinExistence type="predicted"/>
<gene>
    <name evidence="4" type="ORF">GCM10011379_08550</name>
</gene>
<dbReference type="AlphaFoldDB" id="A0A917MSD4"/>
<sequence>MLQCIAIDDEPLALALLEDYISKVPYLHLVAKCQDAFEATKMMQEQEIDLIFADIQMPGLTGIQFIQSLAHKPMVILITAYEKFALEGYNLDVVDYLLKPVEMDRFIKACNKANELYQLKHATRQPATTSQPHPAYFFVNADYSLVKVQFADITWIEGLRDYVKIHLKSTAKPLIVRSGIRAIEQELPADGFLRVHKSFIVSVDSITSVRKNSVFINEMEIPVGAVYREAIDRLTGKTGHN</sequence>
<dbReference type="SMART" id="SM00850">
    <property type="entry name" value="LytTR"/>
    <property type="match status" value="1"/>
</dbReference>
<dbReference type="SMART" id="SM00448">
    <property type="entry name" value="REC"/>
    <property type="match status" value="1"/>
</dbReference>
<organism evidence="4 5">
    <name type="scientific">Filimonas zeae</name>
    <dbReference type="NCBI Taxonomy" id="1737353"/>
    <lineage>
        <taxon>Bacteria</taxon>
        <taxon>Pseudomonadati</taxon>
        <taxon>Bacteroidota</taxon>
        <taxon>Chitinophagia</taxon>
        <taxon>Chitinophagales</taxon>
        <taxon>Chitinophagaceae</taxon>
        <taxon>Filimonas</taxon>
    </lineage>
</organism>
<dbReference type="PANTHER" id="PTHR37299:SF1">
    <property type="entry name" value="STAGE 0 SPORULATION PROTEIN A HOMOLOG"/>
    <property type="match status" value="1"/>
</dbReference>